<keyword evidence="4" id="KW-0670">Pyruvate</keyword>
<dbReference type="AlphaFoldDB" id="A0A1F4Q392"/>
<gene>
    <name evidence="6" type="ORF">A2625_06285</name>
</gene>
<evidence type="ECO:0000313" key="6">
    <source>
        <dbReference type="EMBL" id="OGB89712.1"/>
    </source>
</evidence>
<evidence type="ECO:0000256" key="4">
    <source>
        <dbReference type="ARBA" id="ARBA00023317"/>
    </source>
</evidence>
<dbReference type="EMBL" id="METM01000021">
    <property type="protein sequence ID" value="OGB89712.1"/>
    <property type="molecule type" value="Genomic_DNA"/>
</dbReference>
<keyword evidence="1" id="KW-0210">Decarboxylase</keyword>
<dbReference type="Pfam" id="PF02666">
    <property type="entry name" value="PS_Dcarbxylase"/>
    <property type="match status" value="1"/>
</dbReference>
<feature type="chain" id="PRO_5009513492" description="Phosphatidylserine decarboxylase" evidence="5">
    <location>
        <begin position="21"/>
        <end position="366"/>
    </location>
</feature>
<keyword evidence="2" id="KW-0865">Zymogen</keyword>
<evidence type="ECO:0008006" key="8">
    <source>
        <dbReference type="Google" id="ProtNLM"/>
    </source>
</evidence>
<dbReference type="GO" id="GO:0004609">
    <property type="term" value="F:phosphatidylserine decarboxylase activity"/>
    <property type="evidence" value="ECO:0007669"/>
    <property type="project" value="InterPro"/>
</dbReference>
<proteinExistence type="predicted"/>
<evidence type="ECO:0000256" key="2">
    <source>
        <dbReference type="ARBA" id="ARBA00023145"/>
    </source>
</evidence>
<protein>
    <recommendedName>
        <fullName evidence="8">Phosphatidylserine decarboxylase</fullName>
    </recommendedName>
</protein>
<keyword evidence="5" id="KW-0732">Signal</keyword>
<dbReference type="PANTHER" id="PTHR10067:SF13">
    <property type="entry name" value="PHOSPHATIDYLSERINE DECARBOXYLASE"/>
    <property type="match status" value="1"/>
</dbReference>
<organism evidence="6 7">
    <name type="scientific">candidate division WOR-1 bacterium RIFCSPHIGHO2_01_FULL_53_15</name>
    <dbReference type="NCBI Taxonomy" id="1802564"/>
    <lineage>
        <taxon>Bacteria</taxon>
        <taxon>Bacillati</taxon>
        <taxon>Saganbacteria</taxon>
    </lineage>
</organism>
<dbReference type="GO" id="GO:0008654">
    <property type="term" value="P:phospholipid biosynthetic process"/>
    <property type="evidence" value="ECO:0007669"/>
    <property type="project" value="InterPro"/>
</dbReference>
<name>A0A1F4Q392_UNCSA</name>
<dbReference type="InterPro" id="IPR003817">
    <property type="entry name" value="PS_Dcarbxylase"/>
</dbReference>
<evidence type="ECO:0000256" key="5">
    <source>
        <dbReference type="SAM" id="SignalP"/>
    </source>
</evidence>
<dbReference type="PANTHER" id="PTHR10067">
    <property type="entry name" value="PHOSPHATIDYLSERINE DECARBOXYLASE"/>
    <property type="match status" value="1"/>
</dbReference>
<sequence length="366" mass="41320">MKKLAFILLLLIFSFNCVYGQANIVQNLKELLDSTPDLKAQIDKSLKLQDKKSYWHNKTSGDFVKFFEEWLVYNPVPEAPAKYIMPFDELANSEAGEILFNNNIFSSWFIAFVNANGEYLGTPASAATMGQWMSSSLVKMDDYIVPKGGFKTFNEFFLRPVKPQARPLDEEKDPSVIVSPADGSICQIYAEDLDVNFKIKRDVINIRQALNNSIYADRFIGGPVLDILLWFTDYHHFHAPVSGKIVGVGEYAGSYNYNFKNVNWYKDLAKHKRSCYIIETKEFGLVAMIPIGFWSVGSIVTEPKVKVGNYIKKGEELGHFEYGGSSILLIFEPGTIKFTQPFPARKTGDDGIPIKVKQKIGIAAKR</sequence>
<comment type="caution">
    <text evidence="6">The sequence shown here is derived from an EMBL/GenBank/DDBJ whole genome shotgun (WGS) entry which is preliminary data.</text>
</comment>
<accession>A0A1F4Q392</accession>
<evidence type="ECO:0000256" key="3">
    <source>
        <dbReference type="ARBA" id="ARBA00023239"/>
    </source>
</evidence>
<dbReference type="Proteomes" id="UP000178724">
    <property type="component" value="Unassembled WGS sequence"/>
</dbReference>
<evidence type="ECO:0000313" key="7">
    <source>
        <dbReference type="Proteomes" id="UP000178724"/>
    </source>
</evidence>
<keyword evidence="3" id="KW-0456">Lyase</keyword>
<feature type="signal peptide" evidence="5">
    <location>
        <begin position="1"/>
        <end position="20"/>
    </location>
</feature>
<evidence type="ECO:0000256" key="1">
    <source>
        <dbReference type="ARBA" id="ARBA00022793"/>
    </source>
</evidence>
<reference evidence="6 7" key="1">
    <citation type="journal article" date="2016" name="Nat. Commun.">
        <title>Thousands of microbial genomes shed light on interconnected biogeochemical processes in an aquifer system.</title>
        <authorList>
            <person name="Anantharaman K."/>
            <person name="Brown C.T."/>
            <person name="Hug L.A."/>
            <person name="Sharon I."/>
            <person name="Castelle C.J."/>
            <person name="Probst A.J."/>
            <person name="Thomas B.C."/>
            <person name="Singh A."/>
            <person name="Wilkins M.J."/>
            <person name="Karaoz U."/>
            <person name="Brodie E.L."/>
            <person name="Williams K.H."/>
            <person name="Hubbard S.S."/>
            <person name="Banfield J.F."/>
        </authorList>
    </citation>
    <scope>NUCLEOTIDE SEQUENCE [LARGE SCALE GENOMIC DNA]</scope>
</reference>